<dbReference type="Proteomes" id="UP000219642">
    <property type="component" value="Unassembled WGS sequence"/>
</dbReference>
<reference evidence="2 3" key="1">
    <citation type="submission" date="2017-06" db="EMBL/GenBank/DDBJ databases">
        <title>Draft genome sequence of nitrogen-fixing Kosakonia pseudosacchari strain NN143 isolated from sugarcane roots.</title>
        <authorList>
            <person name="Li Y."/>
            <person name="Li S."/>
            <person name="Lin L."/>
            <person name="Wu X."/>
            <person name="Yang L."/>
            <person name="Li Y."/>
            <person name="An Q."/>
        </authorList>
    </citation>
    <scope>NUCLEOTIDE SEQUENCE [LARGE SCALE GENOMIC DNA]</scope>
    <source>
        <strain evidence="2 3">NN143</strain>
    </source>
</reference>
<accession>A0ABX4IJQ6</accession>
<name>A0ABX4IJQ6_9ENTR</name>
<evidence type="ECO:0000256" key="1">
    <source>
        <dbReference type="SAM" id="Phobius"/>
    </source>
</evidence>
<dbReference type="EMBL" id="NITV01000016">
    <property type="protein sequence ID" value="PDO82763.1"/>
    <property type="molecule type" value="Genomic_DNA"/>
</dbReference>
<gene>
    <name evidence="2" type="ORF">BK796_22025</name>
</gene>
<evidence type="ECO:0000313" key="2">
    <source>
        <dbReference type="EMBL" id="PDO82763.1"/>
    </source>
</evidence>
<keyword evidence="1" id="KW-0472">Membrane</keyword>
<protein>
    <submittedName>
        <fullName evidence="2">Uncharacterized protein</fullName>
    </submittedName>
</protein>
<sequence length="350" mass="39654">MNKIIIATAVWLLVFGVSAQFIEKSLVSRLALFNDVVIILVAIALHRSLKHRREDKVEWKNGMPVDERPDEKLTDISTAMYLWQQSGIMSTHMMLENLSKALNRAGYEMTREIAHGHLLPDIGCIRPHWRKQIAADLVRAKELHWTPEQSPEVLDDVVRLSEKSGFGEKMLEDLLENLAKRGWRLRQVRTDHELNAYPLQQIVVKMTGAYDARKEDMIQCLKHLATTISVDSPSGNVSTPDRDGQFSTPEMRTAVHYSVTGTRCDFPPGFFTESFRMSEPPALTGIMKEFNASLENHLVVLLQCTRNCTPDMLPSLLERVARQLTAGRNEGVLDDDDTGYAFACQGRCFD</sequence>
<evidence type="ECO:0000313" key="3">
    <source>
        <dbReference type="Proteomes" id="UP000219642"/>
    </source>
</evidence>
<proteinExistence type="predicted"/>
<keyword evidence="1" id="KW-1133">Transmembrane helix</keyword>
<dbReference type="RefSeq" id="WP_097402012.1">
    <property type="nucleotide sequence ID" value="NZ_NITV01000016.1"/>
</dbReference>
<keyword evidence="1" id="KW-0812">Transmembrane</keyword>
<feature type="transmembrane region" description="Helical" evidence="1">
    <location>
        <begin position="29"/>
        <end position="46"/>
    </location>
</feature>
<comment type="caution">
    <text evidence="2">The sequence shown here is derived from an EMBL/GenBank/DDBJ whole genome shotgun (WGS) entry which is preliminary data.</text>
</comment>
<keyword evidence="3" id="KW-1185">Reference proteome</keyword>
<organism evidence="2 3">
    <name type="scientific">Kosakonia pseudosacchari</name>
    <dbReference type="NCBI Taxonomy" id="1646340"/>
    <lineage>
        <taxon>Bacteria</taxon>
        <taxon>Pseudomonadati</taxon>
        <taxon>Pseudomonadota</taxon>
        <taxon>Gammaproteobacteria</taxon>
        <taxon>Enterobacterales</taxon>
        <taxon>Enterobacteriaceae</taxon>
        <taxon>Kosakonia</taxon>
    </lineage>
</organism>